<name>A0ABT6H3U6_9BACI</name>
<dbReference type="EMBL" id="JARULN010000005">
    <property type="protein sequence ID" value="MDG5753928.1"/>
    <property type="molecule type" value="Genomic_DNA"/>
</dbReference>
<evidence type="ECO:0000313" key="1">
    <source>
        <dbReference type="EMBL" id="MDG5753928.1"/>
    </source>
</evidence>
<dbReference type="RefSeq" id="WP_124565397.1">
    <property type="nucleotide sequence ID" value="NZ_JARRRY010000003.1"/>
</dbReference>
<sequence>MFRRFSVVQDVTVLTMGISSVIQIGDTNTIETRTRAIAVQDEKGEFIVKDPPFSSYIIFRDTDITIPLRVKEARMHVINACPFIHVDSIFQRNMLNSSCLHIGSLDYGFANSRIVQIRKYAESSPSEKDSI</sequence>
<dbReference type="Proteomes" id="UP001218246">
    <property type="component" value="Unassembled WGS sequence"/>
</dbReference>
<accession>A0ABT6H3U6</accession>
<proteinExistence type="predicted"/>
<dbReference type="InterPro" id="IPR024496">
    <property type="entry name" value="Spore_germ_GerPE"/>
</dbReference>
<gene>
    <name evidence="1" type="ORF">P6P90_08070</name>
</gene>
<dbReference type="Pfam" id="PF10970">
    <property type="entry name" value="GerPE"/>
    <property type="match status" value="1"/>
</dbReference>
<comment type="caution">
    <text evidence="1">The sequence shown here is derived from an EMBL/GenBank/DDBJ whole genome shotgun (WGS) entry which is preliminary data.</text>
</comment>
<organism evidence="1 2">
    <name type="scientific">Ectobacillus antri</name>
    <dbReference type="NCBI Taxonomy" id="2486280"/>
    <lineage>
        <taxon>Bacteria</taxon>
        <taxon>Bacillati</taxon>
        <taxon>Bacillota</taxon>
        <taxon>Bacilli</taxon>
        <taxon>Bacillales</taxon>
        <taxon>Bacillaceae</taxon>
        <taxon>Ectobacillus</taxon>
    </lineage>
</organism>
<evidence type="ECO:0000313" key="2">
    <source>
        <dbReference type="Proteomes" id="UP001218246"/>
    </source>
</evidence>
<reference evidence="1 2" key="1">
    <citation type="submission" date="2023-04" db="EMBL/GenBank/DDBJ databases">
        <title>Ectobacillus antri isolated from activated sludge.</title>
        <authorList>
            <person name="Yan P."/>
            <person name="Liu X."/>
        </authorList>
    </citation>
    <scope>NUCLEOTIDE SEQUENCE [LARGE SCALE GENOMIC DNA]</scope>
    <source>
        <strain evidence="1 2">C18H</strain>
    </source>
</reference>
<protein>
    <submittedName>
        <fullName evidence="1">Spore germination protein GerPE</fullName>
    </submittedName>
</protein>
<keyword evidence="2" id="KW-1185">Reference proteome</keyword>